<dbReference type="EMBL" id="HF571520">
    <property type="protein sequence ID" value="CCQ33041.1"/>
    <property type="molecule type" value="Genomic_DNA"/>
</dbReference>
<dbReference type="eggNOG" id="arCOG03042">
    <property type="taxonomic scope" value="Archaea"/>
</dbReference>
<evidence type="ECO:0000313" key="4">
    <source>
        <dbReference type="Proteomes" id="UP000003861"/>
    </source>
</evidence>
<protein>
    <submittedName>
        <fullName evidence="2">4-alpha-glucanotransferase</fullName>
    </submittedName>
    <submittedName>
        <fullName evidence="3">Cellobiose phosphorylase protein</fullName>
    </submittedName>
</protein>
<keyword evidence="2" id="KW-0808">Transferase</keyword>
<dbReference type="Proteomes" id="UP000003861">
    <property type="component" value="Unassembled WGS sequence"/>
</dbReference>
<dbReference type="HOGENOM" id="CLU_277846_0_0_2"/>
<dbReference type="InterPro" id="IPR008928">
    <property type="entry name" value="6-hairpin_glycosidase_sf"/>
</dbReference>
<dbReference type="STRING" id="1033806.HTIA_0902"/>
<feature type="region of interest" description="Disordered" evidence="1">
    <location>
        <begin position="1028"/>
        <end position="1061"/>
    </location>
</feature>
<dbReference type="InterPro" id="IPR012341">
    <property type="entry name" value="6hp_glycosidase-like_sf"/>
</dbReference>
<dbReference type="Gene3D" id="2.70.98.40">
    <property type="entry name" value="Glycoside hydrolase, family 65, N-terminal domain"/>
    <property type="match status" value="1"/>
</dbReference>
<dbReference type="Gene3D" id="1.50.10.10">
    <property type="match status" value="1"/>
</dbReference>
<dbReference type="KEGG" id="hti:HTIA_0902"/>
<name>F7PJ74_9EURY</name>
<dbReference type="EMBL" id="AFNT02000009">
    <property type="protein sequence ID" value="ERJ06820.1"/>
    <property type="molecule type" value="Genomic_DNA"/>
</dbReference>
<evidence type="ECO:0000313" key="3">
    <source>
        <dbReference type="EMBL" id="ERJ06820.1"/>
    </source>
</evidence>
<organism evidence="3 4">
    <name type="scientific">Halorhabdus tiamatea SARL4B</name>
    <dbReference type="NCBI Taxonomy" id="1033806"/>
    <lineage>
        <taxon>Archaea</taxon>
        <taxon>Methanobacteriati</taxon>
        <taxon>Methanobacteriota</taxon>
        <taxon>Stenosarchaea group</taxon>
        <taxon>Halobacteria</taxon>
        <taxon>Halobacteriales</taxon>
        <taxon>Haloarculaceae</taxon>
        <taxon>Halorhabdus</taxon>
    </lineage>
</organism>
<sequence length="1076" mass="119980">MDRHSFDDRDRFVITDYADRDPFASFLPGIAGEMGIPLWVLYVNRGQAITSMGVGDKDGAITEFLPANKAYRQTHDVGFRTFLDVDGTFYEPFAPDSDGDRDMHVGANELEIVETHDAYGLETTVRYFTVTEEPFAGLIREVTIENVGEETIDLSVLDGLPVVVPAGVEDAELKNVSRTAEAWMAVSHLESGVPFYQANPTMGEDATLEAVEGGHFYTAVSDGERLDPFVDPDVVFGQDTTLERPGPFLEGGLDALSDADQITVGRTPCGFFGTETTLEPGETLSLDALVGHAADHEGALEHADRLDADFVAEQRERANELARDLTDHVAVETADDTFDAYTRQTFFDNVLRGGWPVLLGEDDVVQHVYSRKHGDLERDYNDFYVAPEFYSQGNGNFRDVLQNRREDVWLEPGVEDFNVVSYMNLLQADGYNPLVLEGNRFFVEPDDRDAILELVEGPDAVEETLKDAFTPGGLLTAAIVEDGGLTVDPDEFLSVALEQATRHFETAFGDGYWVDHWTYNLDSIEKYLDIYPDRKADLFFGREAYTFQDTHVKVRPRTLKYVEIDGAVRQANPLAFDDEKRELIESRDARPFAVRTDDGHGEVFETTLLGKLTTLGLVKFATMDPKGMGIEMEAGNPGWDDAMAGLPAIFGSSMPETYELSRLLAMVRDAIETAPEDVDSLTLPVEIYDLLEAVREALSWYRETDRVERDHTYWDRVATARETYRDRVHWGFDGETVDVSLGELDDALAAFEQKVGEGIDRAKERNDGEVPTYFRFHVADYTEREVGDVPEDLDHPGPFVEVESFEPEALPLFLEGPVRALKSGAEADNAAAIYEQVRDSGLYDEQLGMYKVNADLSGQPFEIGRARTFTPGWLENESIWLHMEYKYLKALLRAGLYEEFFADFRAAAIPFQDPEQYGRSPLENSSFLVSSDHPDESMHGRGFVARLTGSTVEFLSMLHHMLFGEHPFALEDGELTLTLDPKLPAWLFDDGRLTGTFLGETTVEYRNPANENTFGDGVSPASVTVEFADGEGHSPSDSRTASGDGETVEVDGATIGEPYSRRIRDGEADRIVVELR</sequence>
<gene>
    <name evidence="3" type="ORF">HLRTI_001074</name>
    <name evidence="2" type="ORF">HTIA_0902</name>
</gene>
<dbReference type="GeneID" id="23797766"/>
<dbReference type="InterPro" id="IPR037018">
    <property type="entry name" value="GH65_N"/>
</dbReference>
<reference evidence="2 5" key="3">
    <citation type="journal article" date="2014" name="Environ. Microbiol.">
        <title>Halorhabdus tiamatea: proteogenomics and glycosidase activity measurements identify the first cultivated euryarchaeon from a deep-sea anoxic brine lake as potential polysaccharide degrader.</title>
        <authorList>
            <person name="Werner J."/>
            <person name="Ferrer M."/>
            <person name="Michel G."/>
            <person name="Mann A.J."/>
            <person name="Huang S."/>
            <person name="Juarez S."/>
            <person name="Ciordia S."/>
            <person name="Albar J.P."/>
            <person name="Alcaide M."/>
            <person name="La Cono V."/>
            <person name="Yakimov M.M."/>
            <person name="Antunes A."/>
            <person name="Taborda M."/>
            <person name="Da Costa M.S."/>
            <person name="Amann R.I."/>
            <person name="Gloeckner F.O."/>
            <person name="Golyshina O.V."/>
            <person name="Golyshin P.N."/>
            <person name="Teeling H."/>
        </authorList>
    </citation>
    <scope>NUCLEOTIDE SEQUENCE [LARGE SCALE GENOMIC DNA]</scope>
    <source>
        <strain evidence="5">SARL4B</strain>
        <strain evidence="2">Type strain: SARL4B</strain>
    </source>
</reference>
<reference evidence="3 4" key="1">
    <citation type="journal article" date="2011" name="J. Bacteriol.">
        <title>Genome sequence of Halorhabdus tiamatea, the first archaeon isolated from a deep-sea anoxic brine lake.</title>
        <authorList>
            <person name="Antunes A."/>
            <person name="Alam I."/>
            <person name="Bajic V.B."/>
            <person name="Stingl U."/>
        </authorList>
    </citation>
    <scope>NUCLEOTIDE SEQUENCE [LARGE SCALE GENOMIC DNA]</scope>
    <source>
        <strain evidence="3 4">SARL4B</strain>
    </source>
</reference>
<dbReference type="Proteomes" id="UP000015381">
    <property type="component" value="Chromosome I"/>
</dbReference>
<reference evidence="3 4" key="2">
    <citation type="journal article" date="2013" name="PLoS ONE">
        <title>INDIGO - INtegrated Data Warehouse of MIcrobial GenOmes with Examples from the Red Sea Extremophiles.</title>
        <authorList>
            <person name="Alam I."/>
            <person name="Antunes A."/>
            <person name="Kamau A.A."/>
            <person name="Ba Alawi W."/>
            <person name="Kalkatawi M."/>
            <person name="Stingl U."/>
            <person name="Bajic V.B."/>
        </authorList>
    </citation>
    <scope>NUCLEOTIDE SEQUENCE [LARGE SCALE GENOMIC DNA]</scope>
    <source>
        <strain evidence="3 4">SARL4B</strain>
    </source>
</reference>
<dbReference type="SUPFAM" id="SSF48208">
    <property type="entry name" value="Six-hairpin glycosidases"/>
    <property type="match status" value="1"/>
</dbReference>
<accession>F7PJ74</accession>
<evidence type="ECO:0000313" key="5">
    <source>
        <dbReference type="Proteomes" id="UP000015381"/>
    </source>
</evidence>
<evidence type="ECO:0000313" key="2">
    <source>
        <dbReference type="EMBL" id="CCQ33041.1"/>
    </source>
</evidence>
<dbReference type="PATRIC" id="fig|1033806.12.peg.895"/>
<dbReference type="GO" id="GO:0005975">
    <property type="term" value="P:carbohydrate metabolic process"/>
    <property type="evidence" value="ECO:0007669"/>
    <property type="project" value="InterPro"/>
</dbReference>
<dbReference type="RefSeq" id="WP_008525786.1">
    <property type="nucleotide sequence ID" value="NC_021921.1"/>
</dbReference>
<dbReference type="OrthoDB" id="96333at2157"/>
<keyword evidence="5" id="KW-1185">Reference proteome</keyword>
<dbReference type="AlphaFoldDB" id="F7PJ74"/>
<dbReference type="GO" id="GO:0016740">
    <property type="term" value="F:transferase activity"/>
    <property type="evidence" value="ECO:0007669"/>
    <property type="project" value="UniProtKB-KW"/>
</dbReference>
<proteinExistence type="predicted"/>
<evidence type="ECO:0000256" key="1">
    <source>
        <dbReference type="SAM" id="MobiDB-lite"/>
    </source>
</evidence>